<proteinExistence type="predicted"/>
<gene>
    <name evidence="2" type="ORF">A3Q56_08786</name>
</gene>
<dbReference type="AlphaFoldDB" id="A0A177AN86"/>
<name>A0A177AN86_9BILA</name>
<keyword evidence="3" id="KW-1185">Reference proteome</keyword>
<evidence type="ECO:0000313" key="2">
    <source>
        <dbReference type="EMBL" id="OAF63505.1"/>
    </source>
</evidence>
<feature type="compositionally biased region" description="Basic and acidic residues" evidence="1">
    <location>
        <begin position="45"/>
        <end position="56"/>
    </location>
</feature>
<evidence type="ECO:0000313" key="3">
    <source>
        <dbReference type="Proteomes" id="UP000078046"/>
    </source>
</evidence>
<feature type="region of interest" description="Disordered" evidence="1">
    <location>
        <begin position="31"/>
        <end position="56"/>
    </location>
</feature>
<protein>
    <recommendedName>
        <fullName evidence="4">Transposase IS30-like HTH domain-containing protein</fullName>
    </recommendedName>
</protein>
<reference evidence="2 3" key="1">
    <citation type="submission" date="2016-04" db="EMBL/GenBank/DDBJ databases">
        <title>The genome of Intoshia linei affirms orthonectids as highly simplified spiralians.</title>
        <authorList>
            <person name="Mikhailov K.V."/>
            <person name="Slusarev G.S."/>
            <person name="Nikitin M.A."/>
            <person name="Logacheva M.D."/>
            <person name="Penin A."/>
            <person name="Aleoshin V."/>
            <person name="Panchin Y.V."/>
        </authorList>
    </citation>
    <scope>NUCLEOTIDE SEQUENCE [LARGE SCALE GENOMIC DNA]</scope>
    <source>
        <strain evidence="2">Intl2013</strain>
        <tissue evidence="2">Whole animal</tissue>
    </source>
</reference>
<sequence>MHDEEKTLCEIEQIMGRHYSTISKALKRTREPRVHVKNAKTGRKRISDVRDDKNLI</sequence>
<evidence type="ECO:0000256" key="1">
    <source>
        <dbReference type="SAM" id="MobiDB-lite"/>
    </source>
</evidence>
<feature type="compositionally biased region" description="Basic residues" evidence="1">
    <location>
        <begin position="35"/>
        <end position="44"/>
    </location>
</feature>
<organism evidence="2 3">
    <name type="scientific">Intoshia linei</name>
    <dbReference type="NCBI Taxonomy" id="1819745"/>
    <lineage>
        <taxon>Eukaryota</taxon>
        <taxon>Metazoa</taxon>
        <taxon>Spiralia</taxon>
        <taxon>Lophotrochozoa</taxon>
        <taxon>Mesozoa</taxon>
        <taxon>Orthonectida</taxon>
        <taxon>Rhopaluridae</taxon>
        <taxon>Intoshia</taxon>
    </lineage>
</organism>
<evidence type="ECO:0008006" key="4">
    <source>
        <dbReference type="Google" id="ProtNLM"/>
    </source>
</evidence>
<accession>A0A177AN86</accession>
<dbReference type="OrthoDB" id="4843387at2759"/>
<dbReference type="Proteomes" id="UP000078046">
    <property type="component" value="Unassembled WGS sequence"/>
</dbReference>
<dbReference type="EMBL" id="LWCA01003432">
    <property type="protein sequence ID" value="OAF63505.1"/>
    <property type="molecule type" value="Genomic_DNA"/>
</dbReference>
<comment type="caution">
    <text evidence="2">The sequence shown here is derived from an EMBL/GenBank/DDBJ whole genome shotgun (WGS) entry which is preliminary data.</text>
</comment>